<dbReference type="EMBL" id="JACDQQ010000970">
    <property type="protein sequence ID" value="MBA0085333.1"/>
    <property type="molecule type" value="Genomic_DNA"/>
</dbReference>
<dbReference type="SUPFAM" id="SSF55961">
    <property type="entry name" value="Bet v1-like"/>
    <property type="match status" value="1"/>
</dbReference>
<dbReference type="AlphaFoldDB" id="A0A7V8SWU9"/>
<evidence type="ECO:0000313" key="1">
    <source>
        <dbReference type="EMBL" id="MBA0085333.1"/>
    </source>
</evidence>
<reference evidence="1" key="1">
    <citation type="submission" date="2020-06" db="EMBL/GenBank/DDBJ databases">
        <title>Legume-microbial interactions unlock mineral nutrients during tropical forest succession.</title>
        <authorList>
            <person name="Epihov D.Z."/>
        </authorList>
    </citation>
    <scope>NUCLEOTIDE SEQUENCE [LARGE SCALE GENOMIC DNA]</scope>
    <source>
        <strain evidence="1">Pan2503</strain>
    </source>
</reference>
<organism evidence="1 2">
    <name type="scientific">Candidatus Acidiferrum panamense</name>
    <dbReference type="NCBI Taxonomy" id="2741543"/>
    <lineage>
        <taxon>Bacteria</taxon>
        <taxon>Pseudomonadati</taxon>
        <taxon>Acidobacteriota</taxon>
        <taxon>Terriglobia</taxon>
        <taxon>Candidatus Acidiferrales</taxon>
        <taxon>Candidatus Acidiferrum</taxon>
    </lineage>
</organism>
<sequence>MTLTLPGIESLSLSVNEEIRVRASLDRTFTALLEQLGPYNETPDGTSMPMKLESWPGGRWFRDLGSGNGHFWGVVQAVKKPTLLEIAGPLFMSYPVANNVQYRLREENGVTIIRFRHAGFGLITDEHKAGVVKGWAYIHENVRKRAETSSSKSAAIP</sequence>
<dbReference type="Proteomes" id="UP000567293">
    <property type="component" value="Unassembled WGS sequence"/>
</dbReference>
<dbReference type="CDD" id="cd07814">
    <property type="entry name" value="SRPBCC_CalC_Aha1-like"/>
    <property type="match status" value="1"/>
</dbReference>
<protein>
    <submittedName>
        <fullName evidence="1">SRPBCC domain-containing protein</fullName>
    </submittedName>
</protein>
<dbReference type="InterPro" id="IPR023393">
    <property type="entry name" value="START-like_dom_sf"/>
</dbReference>
<keyword evidence="2" id="KW-1185">Reference proteome</keyword>
<evidence type="ECO:0000313" key="2">
    <source>
        <dbReference type="Proteomes" id="UP000567293"/>
    </source>
</evidence>
<accession>A0A7V8SWU9</accession>
<name>A0A7V8SWU9_9BACT</name>
<comment type="caution">
    <text evidence="1">The sequence shown here is derived from an EMBL/GenBank/DDBJ whole genome shotgun (WGS) entry which is preliminary data.</text>
</comment>
<dbReference type="Gene3D" id="3.30.530.20">
    <property type="match status" value="1"/>
</dbReference>
<gene>
    <name evidence="1" type="ORF">HRJ53_10070</name>
</gene>
<proteinExistence type="predicted"/>